<feature type="region of interest" description="Disordered" evidence="1">
    <location>
        <begin position="115"/>
        <end position="134"/>
    </location>
</feature>
<evidence type="ECO:0000256" key="1">
    <source>
        <dbReference type="SAM" id="MobiDB-lite"/>
    </source>
</evidence>
<dbReference type="InterPro" id="IPR025711">
    <property type="entry name" value="PepSY"/>
</dbReference>
<accession>A0ABS3HV52</accession>
<evidence type="ECO:0000256" key="2">
    <source>
        <dbReference type="SAM" id="SignalP"/>
    </source>
</evidence>
<evidence type="ECO:0000313" key="4">
    <source>
        <dbReference type="EMBL" id="MBO0477637.1"/>
    </source>
</evidence>
<organism evidence="4 5">
    <name type="scientific">Candidatus Vagococcus giribetii</name>
    <dbReference type="NCBI Taxonomy" id="2230876"/>
    <lineage>
        <taxon>Bacteria</taxon>
        <taxon>Bacillati</taxon>
        <taxon>Bacillota</taxon>
        <taxon>Bacilli</taxon>
        <taxon>Lactobacillales</taxon>
        <taxon>Enterococcaceae</taxon>
        <taxon>Vagococcus</taxon>
    </lineage>
</organism>
<feature type="compositionally biased region" description="Low complexity" evidence="1">
    <location>
        <begin position="27"/>
        <end position="48"/>
    </location>
</feature>
<feature type="domain" description="PepSY" evidence="3">
    <location>
        <begin position="62"/>
        <end position="118"/>
    </location>
</feature>
<feature type="domain" description="PepSY" evidence="3">
    <location>
        <begin position="144"/>
        <end position="199"/>
    </location>
</feature>
<name>A0ABS3HV52_9ENTE</name>
<feature type="chain" id="PRO_5046471065" evidence="2">
    <location>
        <begin position="20"/>
        <end position="205"/>
    </location>
</feature>
<dbReference type="PROSITE" id="PS51257">
    <property type="entry name" value="PROKAR_LIPOPROTEIN"/>
    <property type="match status" value="1"/>
</dbReference>
<gene>
    <name evidence="4" type="ORF">DOK76_11175</name>
</gene>
<evidence type="ECO:0000313" key="5">
    <source>
        <dbReference type="Proteomes" id="UP000664857"/>
    </source>
</evidence>
<reference evidence="4 5" key="1">
    <citation type="submission" date="2021-03" db="EMBL/GenBank/DDBJ databases">
        <title>Enterococcal diversity collection.</title>
        <authorList>
            <person name="Gilmore M.S."/>
            <person name="Schwartzman J."/>
            <person name="Van Tyne D."/>
            <person name="Martin M."/>
            <person name="Earl A.M."/>
            <person name="Manson A.L."/>
            <person name="Straub T."/>
            <person name="Salamzade R."/>
            <person name="Saavedra J."/>
            <person name="Lebreton F."/>
            <person name="Prichula J."/>
            <person name="Schaufler K."/>
            <person name="Gaca A."/>
            <person name="Sgardioli B."/>
            <person name="Wagenaar J."/>
            <person name="Strong T."/>
        </authorList>
    </citation>
    <scope>NUCLEOTIDE SEQUENCE [LARGE SCALE GENOMIC DNA]</scope>
    <source>
        <strain evidence="4 5">DIV0080</strain>
    </source>
</reference>
<keyword evidence="2" id="KW-0732">Signal</keyword>
<feature type="region of interest" description="Disordered" evidence="1">
    <location>
        <begin position="27"/>
        <end position="54"/>
    </location>
</feature>
<dbReference type="EMBL" id="JAFLVX010000031">
    <property type="protein sequence ID" value="MBO0477637.1"/>
    <property type="molecule type" value="Genomic_DNA"/>
</dbReference>
<protein>
    <submittedName>
        <fullName evidence="4">PepSY domain-containing protein</fullName>
    </submittedName>
</protein>
<evidence type="ECO:0000259" key="3">
    <source>
        <dbReference type="Pfam" id="PF03413"/>
    </source>
</evidence>
<sequence length="205" mass="22875">MMKKTMIIGISSLALALMAGCTQKTIETPKTESSSSSSVTTQSSVTKTTDSKEKLNDAKIASVDEVIAMYQKEYPDTDITSIELENENNSFIYKVEGVDDQNEYKVKIDGNKKEVTKSKQEKLDRDEKDGKKREAEKLNLEGVISVDKATEIAEKEAGAGQAVEWDLDRELNVTYWKVKVKDGHKKVQVKLDSKTGDVLQTEQDD</sequence>
<feature type="signal peptide" evidence="2">
    <location>
        <begin position="1"/>
        <end position="19"/>
    </location>
</feature>
<comment type="caution">
    <text evidence="4">The sequence shown here is derived from an EMBL/GenBank/DDBJ whole genome shotgun (WGS) entry which is preliminary data.</text>
</comment>
<dbReference type="Proteomes" id="UP000664857">
    <property type="component" value="Unassembled WGS sequence"/>
</dbReference>
<proteinExistence type="predicted"/>
<dbReference type="Pfam" id="PF03413">
    <property type="entry name" value="PepSY"/>
    <property type="match status" value="2"/>
</dbReference>
<dbReference type="Gene3D" id="3.10.450.40">
    <property type="match status" value="2"/>
</dbReference>
<keyword evidence="5" id="KW-1185">Reference proteome</keyword>